<evidence type="ECO:0000313" key="4">
    <source>
        <dbReference type="Proteomes" id="UP000008229"/>
    </source>
</evidence>
<sequence length="543" mass="58011">MAAASSPSPGDLPPRITVAQALALPAVQQGLPVVVAGERNLDRPIRWVHAGEVSYIASVLLGGELLLTTGMGIGRRPAEQRRFVQELDEAGAAALCVELGGALDDLPPALVREAEQRGLPLVAFRRDVRFIPVTEAIHTELVNSRYAVLQRCDEIHRRLTEVVLDGEGIPEVLRVLAETLATPVVLEGARGRVLAHAVPAGDARGEDALDAWASTRGRDAAGGAPWRAGIAAPVPLGRGAPGRLVVLPVTDPLDELARLVLDRAAGLVALSLQRSRQEEELLARERGSFLLSLSGGRIATAAARRQAELIGFAPASGLLLGLAAETAAPVEPAEWSLVLRDAQVELEGRGAAALVGQREHPGQLLALVALHEQAERDATAALAAAALRTAATRRIGGAELVVAVGRAAGWDAIGSELRFAAEGAASAGPLPAAAWYDARTLELQRLLWRWREDRELAALVQRRLGPLVAHDRRRRHQLLPTLEALCAHGGHKAETARALHLNRQALYHRLDRIEQLLGADLSDAQELLTLHLAVEARRYVERD</sequence>
<dbReference type="eggNOG" id="COG2508">
    <property type="taxonomic scope" value="Bacteria"/>
</dbReference>
<accession>D3EZD6</accession>
<evidence type="ECO:0000259" key="2">
    <source>
        <dbReference type="Pfam" id="PF13556"/>
    </source>
</evidence>
<dbReference type="InterPro" id="IPR042070">
    <property type="entry name" value="PucR_C-HTH_sf"/>
</dbReference>
<dbReference type="HOGENOM" id="CLU_017436_2_1_11"/>
<feature type="domain" description="Purine catabolism PurC-like" evidence="1">
    <location>
        <begin position="21"/>
        <end position="141"/>
    </location>
</feature>
<dbReference type="AlphaFoldDB" id="D3EZD6"/>
<feature type="domain" description="PucR C-terminal helix-turn-helix" evidence="2">
    <location>
        <begin position="478"/>
        <end position="536"/>
    </location>
</feature>
<dbReference type="PANTHER" id="PTHR33744:SF1">
    <property type="entry name" value="DNA-BINDING TRANSCRIPTIONAL ACTIVATOR ADER"/>
    <property type="match status" value="1"/>
</dbReference>
<dbReference type="Pfam" id="PF13556">
    <property type="entry name" value="HTH_30"/>
    <property type="match status" value="1"/>
</dbReference>
<dbReference type="InterPro" id="IPR012914">
    <property type="entry name" value="PucR_dom"/>
</dbReference>
<protein>
    <submittedName>
        <fullName evidence="3">Transcriptional regulator, PucR family</fullName>
    </submittedName>
</protein>
<dbReference type="Proteomes" id="UP000008229">
    <property type="component" value="Chromosome"/>
</dbReference>
<proteinExistence type="predicted"/>
<dbReference type="InterPro" id="IPR051448">
    <property type="entry name" value="CdaR-like_regulators"/>
</dbReference>
<evidence type="ECO:0000313" key="3">
    <source>
        <dbReference type="EMBL" id="ADB51901.1"/>
    </source>
</evidence>
<evidence type="ECO:0000259" key="1">
    <source>
        <dbReference type="Pfam" id="PF07905"/>
    </source>
</evidence>
<dbReference type="Gene3D" id="1.10.10.2840">
    <property type="entry name" value="PucR C-terminal helix-turn-helix domain"/>
    <property type="match status" value="1"/>
</dbReference>
<dbReference type="RefSeq" id="WP_012934952.1">
    <property type="nucleotide sequence ID" value="NC_013739.1"/>
</dbReference>
<dbReference type="EMBL" id="CP001854">
    <property type="protein sequence ID" value="ADB51901.1"/>
    <property type="molecule type" value="Genomic_DNA"/>
</dbReference>
<reference evidence="4" key="2">
    <citation type="submission" date="2010-01" db="EMBL/GenBank/DDBJ databases">
        <title>The complete genome of Conexibacter woesei DSM 14684.</title>
        <authorList>
            <consortium name="US DOE Joint Genome Institute (JGI-PGF)"/>
            <person name="Lucas S."/>
            <person name="Copeland A."/>
            <person name="Lapidus A."/>
            <person name="Glavina del Rio T."/>
            <person name="Dalin E."/>
            <person name="Tice H."/>
            <person name="Bruce D."/>
            <person name="Goodwin L."/>
            <person name="Pitluck S."/>
            <person name="Kyrpides N."/>
            <person name="Mavromatis K."/>
            <person name="Ivanova N."/>
            <person name="Mikhailova N."/>
            <person name="Chertkov O."/>
            <person name="Brettin T."/>
            <person name="Detter J.C."/>
            <person name="Han C."/>
            <person name="Larimer F."/>
            <person name="Land M."/>
            <person name="Hauser L."/>
            <person name="Markowitz V."/>
            <person name="Cheng J.-F."/>
            <person name="Hugenholtz P."/>
            <person name="Woyke T."/>
            <person name="Wu D."/>
            <person name="Pukall R."/>
            <person name="Steenblock K."/>
            <person name="Schneider S."/>
            <person name="Klenk H.-P."/>
            <person name="Eisen J.A."/>
        </authorList>
    </citation>
    <scope>NUCLEOTIDE SEQUENCE [LARGE SCALE GENOMIC DNA]</scope>
    <source>
        <strain evidence="4">DSM 14684 / CIP 108061 / JCM 11494 / NBRC 100937 / ID131577</strain>
    </source>
</reference>
<dbReference type="STRING" id="469383.Cwoe_3483"/>
<dbReference type="KEGG" id="cwo:Cwoe_3483"/>
<dbReference type="OrthoDB" id="2973014at2"/>
<reference evidence="3 4" key="1">
    <citation type="journal article" date="2010" name="Stand. Genomic Sci.">
        <title>Complete genome sequence of Conexibacter woesei type strain (ID131577).</title>
        <authorList>
            <person name="Pukall R."/>
            <person name="Lapidus A."/>
            <person name="Glavina Del Rio T."/>
            <person name="Copeland A."/>
            <person name="Tice H."/>
            <person name="Cheng J.-F."/>
            <person name="Lucas S."/>
            <person name="Chen F."/>
            <person name="Nolan M."/>
            <person name="Bruce D."/>
            <person name="Goodwin L."/>
            <person name="Pitluck S."/>
            <person name="Mavromatis K."/>
            <person name="Ivanova N."/>
            <person name="Ovchinnikova G."/>
            <person name="Pati A."/>
            <person name="Chen A."/>
            <person name="Palaniappan K."/>
            <person name="Land M."/>
            <person name="Hauser L."/>
            <person name="Chang Y.-J."/>
            <person name="Jeffries C.D."/>
            <person name="Chain P."/>
            <person name="Meincke L."/>
            <person name="Sims D."/>
            <person name="Brettin T."/>
            <person name="Detter J.C."/>
            <person name="Rohde M."/>
            <person name="Goeker M."/>
            <person name="Bristow J."/>
            <person name="Eisen J.A."/>
            <person name="Markowitz V."/>
            <person name="Kyrpides N.C."/>
            <person name="Klenk H.-P."/>
            <person name="Hugenholtz P."/>
        </authorList>
    </citation>
    <scope>NUCLEOTIDE SEQUENCE [LARGE SCALE GENOMIC DNA]</scope>
    <source>
        <strain evidence="4">DSM 14684 / CIP 108061 / JCM 11494 / NBRC 100937 / ID131577</strain>
    </source>
</reference>
<dbReference type="InterPro" id="IPR025736">
    <property type="entry name" value="PucR_C-HTH_dom"/>
</dbReference>
<organism evidence="3 4">
    <name type="scientific">Conexibacter woesei (strain DSM 14684 / CCUG 47730 / CIP 108061 / JCM 11494 / NBRC 100937 / ID131577)</name>
    <dbReference type="NCBI Taxonomy" id="469383"/>
    <lineage>
        <taxon>Bacteria</taxon>
        <taxon>Bacillati</taxon>
        <taxon>Actinomycetota</taxon>
        <taxon>Thermoleophilia</taxon>
        <taxon>Solirubrobacterales</taxon>
        <taxon>Conexibacteraceae</taxon>
        <taxon>Conexibacter</taxon>
    </lineage>
</organism>
<dbReference type="Pfam" id="PF07905">
    <property type="entry name" value="PucR"/>
    <property type="match status" value="1"/>
</dbReference>
<keyword evidence="4" id="KW-1185">Reference proteome</keyword>
<gene>
    <name evidence="3" type="ordered locus">Cwoe_3483</name>
</gene>
<name>D3EZD6_CONWI</name>
<dbReference type="PANTHER" id="PTHR33744">
    <property type="entry name" value="CARBOHYDRATE DIACID REGULATOR"/>
    <property type="match status" value="1"/>
</dbReference>